<dbReference type="Gene3D" id="3.55.50.30">
    <property type="match status" value="1"/>
</dbReference>
<organism evidence="5">
    <name type="scientific">hydrothermal vent metagenome</name>
    <dbReference type="NCBI Taxonomy" id="652676"/>
    <lineage>
        <taxon>unclassified sequences</taxon>
        <taxon>metagenomes</taxon>
        <taxon>ecological metagenomes</taxon>
    </lineage>
</organism>
<dbReference type="GO" id="GO:0009279">
    <property type="term" value="C:cell outer membrane"/>
    <property type="evidence" value="ECO:0007669"/>
    <property type="project" value="UniProtKB-SubCell"/>
</dbReference>
<dbReference type="SUPFAM" id="SSF56935">
    <property type="entry name" value="Porins"/>
    <property type="match status" value="1"/>
</dbReference>
<sequence length="404" mass="46997">MKLLFRFCFIWFIPFTVFSQEEAVFSVEFSEAKIATVLMFIEETYNVKFSYQDNLIDTQTITLTRKKRTLDELLNEISTLIKIDFERLDNRYIFLKKSVVVEESLHLKEVVINGYLTKGISKKKNATFEISPRKLEILPGLTEPDIFESIQQFPGVVSPNETATGLIVRGGLSDQNRIIWDGINMYHSGHLFGMISAFNPNITEKVIFHNKGTNPKFGERISSVIDISTKTKLSKKVEAEFGINAINFDAYLSIPIIEDKLSMQISYRRSYEDKFETSTFRNLEEKVFQHTAINETTSSDEKFKFKDYNLKLNFQPNKKNMFALSVIHIDNDLEHVFEDLTLNKSNENILDTENEGYSVSWNKKWNTKVSHQTQAFLSKYRLNYNFITTENLVQISDFDKRNNI</sequence>
<dbReference type="Gene3D" id="2.40.170.20">
    <property type="entry name" value="TonB-dependent receptor, beta-barrel domain"/>
    <property type="match status" value="1"/>
</dbReference>
<gene>
    <name evidence="5" type="ORF">MNBD_BACTEROID04-1241</name>
</gene>
<evidence type="ECO:0000256" key="1">
    <source>
        <dbReference type="ARBA" id="ARBA00004442"/>
    </source>
</evidence>
<dbReference type="InterPro" id="IPR036942">
    <property type="entry name" value="Beta-barrel_TonB_sf"/>
</dbReference>
<dbReference type="AlphaFoldDB" id="A0A3B0U736"/>
<evidence type="ECO:0000256" key="2">
    <source>
        <dbReference type="ARBA" id="ARBA00023136"/>
    </source>
</evidence>
<name>A0A3B0U736_9ZZZZ</name>
<feature type="non-terminal residue" evidence="5">
    <location>
        <position position="404"/>
    </location>
</feature>
<dbReference type="Pfam" id="PF16344">
    <property type="entry name" value="FecR_C"/>
    <property type="match status" value="1"/>
</dbReference>
<evidence type="ECO:0000259" key="4">
    <source>
        <dbReference type="Pfam" id="PF16344"/>
    </source>
</evidence>
<keyword evidence="3" id="KW-0998">Cell outer membrane</keyword>
<keyword evidence="2" id="KW-0472">Membrane</keyword>
<feature type="domain" description="Protein FecR C-terminal" evidence="4">
    <location>
        <begin position="28"/>
        <end position="93"/>
    </location>
</feature>
<reference evidence="5" key="1">
    <citation type="submission" date="2018-06" db="EMBL/GenBank/DDBJ databases">
        <authorList>
            <person name="Zhirakovskaya E."/>
        </authorList>
    </citation>
    <scope>NUCLEOTIDE SEQUENCE</scope>
</reference>
<proteinExistence type="predicted"/>
<evidence type="ECO:0000256" key="3">
    <source>
        <dbReference type="ARBA" id="ARBA00023237"/>
    </source>
</evidence>
<dbReference type="InterPro" id="IPR032508">
    <property type="entry name" value="FecR_C"/>
</dbReference>
<accession>A0A3B0U736</accession>
<dbReference type="EMBL" id="UOER01000307">
    <property type="protein sequence ID" value="VAW24860.1"/>
    <property type="molecule type" value="Genomic_DNA"/>
</dbReference>
<protein>
    <recommendedName>
        <fullName evidence="4">Protein FecR C-terminal domain-containing protein</fullName>
    </recommendedName>
</protein>
<evidence type="ECO:0000313" key="5">
    <source>
        <dbReference type="EMBL" id="VAW24860.1"/>
    </source>
</evidence>
<comment type="subcellular location">
    <subcellularLocation>
        <location evidence="1">Cell outer membrane</location>
    </subcellularLocation>
</comment>